<keyword evidence="2" id="KW-0521">NADP</keyword>
<evidence type="ECO:0000256" key="1">
    <source>
        <dbReference type="ARBA" id="ARBA00007905"/>
    </source>
</evidence>
<comment type="similarity">
    <text evidence="1">Belongs to the aldo/keto reductase family.</text>
</comment>
<keyword evidence="6" id="KW-1185">Reference proteome</keyword>
<dbReference type="GO" id="GO:0051596">
    <property type="term" value="P:methylglyoxal catabolic process"/>
    <property type="evidence" value="ECO:0007669"/>
    <property type="project" value="TreeGrafter"/>
</dbReference>
<dbReference type="PANTHER" id="PTHR43827:SF3">
    <property type="entry name" value="NADP-DEPENDENT OXIDOREDUCTASE DOMAIN-CONTAINING PROTEIN"/>
    <property type="match status" value="1"/>
</dbReference>
<dbReference type="GO" id="GO:1990002">
    <property type="term" value="F:methylglyoxal reductase (NADPH) (acetol producing) activity"/>
    <property type="evidence" value="ECO:0007669"/>
    <property type="project" value="TreeGrafter"/>
</dbReference>
<organism evidence="5 6">
    <name type="scientific">Natronomonas aquatica</name>
    <dbReference type="NCBI Taxonomy" id="2841590"/>
    <lineage>
        <taxon>Archaea</taxon>
        <taxon>Methanobacteriati</taxon>
        <taxon>Methanobacteriota</taxon>
        <taxon>Stenosarchaea group</taxon>
        <taxon>Halobacteria</taxon>
        <taxon>Halobacteriales</taxon>
        <taxon>Natronomonadaceae</taxon>
        <taxon>Natronomonas</taxon>
    </lineage>
</organism>
<dbReference type="PROSITE" id="PS00062">
    <property type="entry name" value="ALDOKETO_REDUCTASE_2"/>
    <property type="match status" value="1"/>
</dbReference>
<dbReference type="Proteomes" id="UP001139494">
    <property type="component" value="Unassembled WGS sequence"/>
</dbReference>
<dbReference type="PANTHER" id="PTHR43827">
    <property type="entry name" value="2,5-DIKETO-D-GLUCONIC ACID REDUCTASE"/>
    <property type="match status" value="1"/>
</dbReference>
<evidence type="ECO:0000313" key="5">
    <source>
        <dbReference type="EMBL" id="MCQ4333813.1"/>
    </source>
</evidence>
<accession>A0A9R1CU28</accession>
<dbReference type="Gene3D" id="3.20.20.100">
    <property type="entry name" value="NADP-dependent oxidoreductase domain"/>
    <property type="match status" value="1"/>
</dbReference>
<dbReference type="SUPFAM" id="SSF51430">
    <property type="entry name" value="NAD(P)-linked oxidoreductase"/>
    <property type="match status" value="1"/>
</dbReference>
<comment type="caution">
    <text evidence="5">The sequence shown here is derived from an EMBL/GenBank/DDBJ whole genome shotgun (WGS) entry which is preliminary data.</text>
</comment>
<dbReference type="AlphaFoldDB" id="A0A9R1CU28"/>
<keyword evidence="3" id="KW-0560">Oxidoreductase</keyword>
<dbReference type="InterPro" id="IPR036812">
    <property type="entry name" value="NAD(P)_OxRdtase_dom_sf"/>
</dbReference>
<feature type="domain" description="NADP-dependent oxidoreductase" evidence="4">
    <location>
        <begin position="18"/>
        <end position="257"/>
    </location>
</feature>
<evidence type="ECO:0000313" key="6">
    <source>
        <dbReference type="Proteomes" id="UP001139494"/>
    </source>
</evidence>
<evidence type="ECO:0000256" key="2">
    <source>
        <dbReference type="ARBA" id="ARBA00022857"/>
    </source>
</evidence>
<dbReference type="InterPro" id="IPR023210">
    <property type="entry name" value="NADP_OxRdtase_dom"/>
</dbReference>
<name>A0A9R1CU28_9EURY</name>
<dbReference type="CDD" id="cd19073">
    <property type="entry name" value="AKR_AKR3F2_3"/>
    <property type="match status" value="1"/>
</dbReference>
<dbReference type="PRINTS" id="PR00069">
    <property type="entry name" value="ALDKETRDTASE"/>
</dbReference>
<dbReference type="PIRSF" id="PIRSF000097">
    <property type="entry name" value="AKR"/>
    <property type="match status" value="1"/>
</dbReference>
<dbReference type="InterPro" id="IPR018170">
    <property type="entry name" value="Aldo/ket_reductase_CS"/>
</dbReference>
<gene>
    <name evidence="5" type="ORF">KM295_10030</name>
</gene>
<reference evidence="5" key="1">
    <citation type="journal article" date="2023" name="Front. Microbiol.">
        <title>Genomic-based phylogenetic and metabolic analyses of the genus Natronomonas, and description of Natronomonas aquatica sp. nov.</title>
        <authorList>
            <person name="Garcia-Roldan A."/>
            <person name="Duran-Viseras A."/>
            <person name="de la Haba R.R."/>
            <person name="Corral P."/>
            <person name="Sanchez-Porro C."/>
            <person name="Ventosa A."/>
        </authorList>
    </citation>
    <scope>NUCLEOTIDE SEQUENCE</scope>
    <source>
        <strain evidence="5">F2-12</strain>
    </source>
</reference>
<protein>
    <submittedName>
        <fullName evidence="5">Aldo/keto reductase</fullName>
    </submittedName>
</protein>
<sequence length="283" mass="31693">MDVEAKTTTVRGVEIPAVGLGTWRLTGEACRRAVRTALELGYRHVDTAQAYGNERQVGGALRASDVDREDVFVTTKLGRGSRGYDDVRRSVEESLAKLGTEYVDLLLIHWPNLRTPLRETLAAMNELVDDGAVRHVGVSNFDLDRLSRARELSEHGILTNQVQYNPYWPQSELLDYCRIHDISLTAYSPLAHGGVLEDPVLEEIGVRYDKTAAQVALRWLLQQPNVLTVPKASSREHLSENLAVFDFELTDEEMDRIPRPSKTRAVSGFLKGRLRSVRSACPL</sequence>
<evidence type="ECO:0000259" key="4">
    <source>
        <dbReference type="Pfam" id="PF00248"/>
    </source>
</evidence>
<dbReference type="Pfam" id="PF00248">
    <property type="entry name" value="Aldo_ket_red"/>
    <property type="match status" value="1"/>
</dbReference>
<dbReference type="PROSITE" id="PS00798">
    <property type="entry name" value="ALDOKETO_REDUCTASE_1"/>
    <property type="match status" value="1"/>
</dbReference>
<evidence type="ECO:0000256" key="3">
    <source>
        <dbReference type="ARBA" id="ARBA00023002"/>
    </source>
</evidence>
<dbReference type="InterPro" id="IPR020471">
    <property type="entry name" value="AKR"/>
</dbReference>
<dbReference type="RefSeq" id="WP_256029838.1">
    <property type="nucleotide sequence ID" value="NZ_JAHLKM010000012.1"/>
</dbReference>
<dbReference type="FunFam" id="3.20.20.100:FF:000002">
    <property type="entry name" value="2,5-diketo-D-gluconic acid reductase A"/>
    <property type="match status" value="1"/>
</dbReference>
<proteinExistence type="inferred from homology"/>
<dbReference type="EMBL" id="JAHLKM010000012">
    <property type="protein sequence ID" value="MCQ4333813.1"/>
    <property type="molecule type" value="Genomic_DNA"/>
</dbReference>